<dbReference type="InterPro" id="IPR050382">
    <property type="entry name" value="MFS_Na/Anion_cotransporter"/>
</dbReference>
<feature type="domain" description="Major facilitator superfamily (MFS) profile" evidence="14">
    <location>
        <begin position="484"/>
        <end position="917"/>
    </location>
</feature>
<feature type="transmembrane region" description="Helical" evidence="13">
    <location>
        <begin position="487"/>
        <end position="511"/>
    </location>
</feature>
<feature type="transmembrane region" description="Helical" evidence="13">
    <location>
        <begin position="387"/>
        <end position="412"/>
    </location>
</feature>
<feature type="transmembrane region" description="Helical" evidence="13">
    <location>
        <begin position="293"/>
        <end position="312"/>
    </location>
</feature>
<accession>A0A0L0CN75</accession>
<comment type="similarity">
    <text evidence="2">Belongs to the major facilitator superfamily. Sodium/anion cotransporter family.</text>
</comment>
<keyword evidence="7" id="KW-0915">Sodium</keyword>
<dbReference type="SUPFAM" id="SSF103473">
    <property type="entry name" value="MFS general substrate transporter"/>
    <property type="match status" value="2"/>
</dbReference>
<evidence type="ECO:0000313" key="15">
    <source>
        <dbReference type="EMBL" id="KNC32869.1"/>
    </source>
</evidence>
<evidence type="ECO:0000256" key="9">
    <source>
        <dbReference type="ARBA" id="ARBA00023136"/>
    </source>
</evidence>
<evidence type="ECO:0000256" key="1">
    <source>
        <dbReference type="ARBA" id="ARBA00004141"/>
    </source>
</evidence>
<feature type="domain" description="Major facilitator superfamily (MFS) profile" evidence="14">
    <location>
        <begin position="27"/>
        <end position="448"/>
    </location>
</feature>
<comment type="subcellular location">
    <subcellularLocation>
        <location evidence="1">Membrane</location>
        <topology evidence="1">Multi-pass membrane protein</topology>
    </subcellularLocation>
</comment>
<dbReference type="FunFam" id="1.20.1250.20:FF:000003">
    <property type="entry name" value="Solute carrier family 17 member 3"/>
    <property type="match status" value="2"/>
</dbReference>
<name>A0A0L0CN75_LUCCU</name>
<keyword evidence="6 13" id="KW-1133">Transmembrane helix</keyword>
<feature type="transmembrane region" description="Helical" evidence="13">
    <location>
        <begin position="798"/>
        <end position="819"/>
    </location>
</feature>
<feature type="transmembrane region" description="Helical" evidence="13">
    <location>
        <begin position="356"/>
        <end position="375"/>
    </location>
</feature>
<evidence type="ECO:0000256" key="6">
    <source>
        <dbReference type="ARBA" id="ARBA00022989"/>
    </source>
</evidence>
<evidence type="ECO:0000256" key="4">
    <source>
        <dbReference type="ARBA" id="ARBA00022692"/>
    </source>
</evidence>
<proteinExistence type="inferred from homology"/>
<feature type="transmembrane region" description="Helical" evidence="13">
    <location>
        <begin position="764"/>
        <end position="786"/>
    </location>
</feature>
<dbReference type="InterPro" id="IPR036259">
    <property type="entry name" value="MFS_trans_sf"/>
</dbReference>
<feature type="transmembrane region" description="Helical" evidence="13">
    <location>
        <begin position="96"/>
        <end position="118"/>
    </location>
</feature>
<dbReference type="GO" id="GO:0006820">
    <property type="term" value="P:monoatomic anion transport"/>
    <property type="evidence" value="ECO:0007669"/>
    <property type="project" value="TreeGrafter"/>
</dbReference>
<dbReference type="AlphaFoldDB" id="A0A0L0CN75"/>
<dbReference type="Pfam" id="PF07690">
    <property type="entry name" value="MFS_1"/>
    <property type="match status" value="2"/>
</dbReference>
<keyword evidence="3" id="KW-0813">Transport</keyword>
<reference evidence="15 16" key="1">
    <citation type="journal article" date="2015" name="Nat. Commun.">
        <title>Lucilia cuprina genome unlocks parasitic fly biology to underpin future interventions.</title>
        <authorList>
            <person name="Anstead C.A."/>
            <person name="Korhonen P.K."/>
            <person name="Young N.D."/>
            <person name="Hall R.S."/>
            <person name="Jex A.R."/>
            <person name="Murali S.C."/>
            <person name="Hughes D.S."/>
            <person name="Lee S.F."/>
            <person name="Perry T."/>
            <person name="Stroehlein A.J."/>
            <person name="Ansell B.R."/>
            <person name="Breugelmans B."/>
            <person name="Hofmann A."/>
            <person name="Qu J."/>
            <person name="Dugan S."/>
            <person name="Lee S.L."/>
            <person name="Chao H."/>
            <person name="Dinh H."/>
            <person name="Han Y."/>
            <person name="Doddapaneni H.V."/>
            <person name="Worley K.C."/>
            <person name="Muzny D.M."/>
            <person name="Ioannidis P."/>
            <person name="Waterhouse R.M."/>
            <person name="Zdobnov E.M."/>
            <person name="James P.J."/>
            <person name="Bagnall N.H."/>
            <person name="Kotze A.C."/>
            <person name="Gibbs R.A."/>
            <person name="Richards S."/>
            <person name="Batterham P."/>
            <person name="Gasser R.B."/>
        </authorList>
    </citation>
    <scope>NUCLEOTIDE SEQUENCE [LARGE SCALE GENOMIC DNA]</scope>
    <source>
        <strain evidence="15 16">LS</strain>
        <tissue evidence="15">Full body</tissue>
    </source>
</reference>
<dbReference type="PANTHER" id="PTHR11662:SF280">
    <property type="entry name" value="FI21844P1-RELATED"/>
    <property type="match status" value="1"/>
</dbReference>
<feature type="transmembrane region" description="Helical" evidence="13">
    <location>
        <begin position="531"/>
        <end position="552"/>
    </location>
</feature>
<feature type="transmembrane region" description="Helical" evidence="13">
    <location>
        <begin position="189"/>
        <end position="208"/>
    </location>
</feature>
<feature type="transmembrane region" description="Helical" evidence="13">
    <location>
        <begin position="714"/>
        <end position="738"/>
    </location>
</feature>
<dbReference type="CDD" id="cd17318">
    <property type="entry name" value="MFS_SLC17"/>
    <property type="match status" value="2"/>
</dbReference>
<keyword evidence="9 13" id="KW-0472">Membrane</keyword>
<dbReference type="FunFam" id="1.20.1250.20:FF:000144">
    <property type="entry name" value="Picot, isoform B"/>
    <property type="match status" value="2"/>
</dbReference>
<evidence type="ECO:0000256" key="7">
    <source>
        <dbReference type="ARBA" id="ARBA00023053"/>
    </source>
</evidence>
<feature type="transmembrane region" description="Helical" evidence="13">
    <location>
        <begin position="893"/>
        <end position="912"/>
    </location>
</feature>
<feature type="transmembrane region" description="Helical" evidence="13">
    <location>
        <begin position="653"/>
        <end position="671"/>
    </location>
</feature>
<dbReference type="OrthoDB" id="2985014at2759"/>
<feature type="transmembrane region" description="Helical" evidence="13">
    <location>
        <begin position="624"/>
        <end position="647"/>
    </location>
</feature>
<dbReference type="PANTHER" id="PTHR11662">
    <property type="entry name" value="SOLUTE CARRIER FAMILY 17"/>
    <property type="match status" value="1"/>
</dbReference>
<feature type="transmembrane region" description="Helical" evidence="13">
    <location>
        <begin position="825"/>
        <end position="844"/>
    </location>
</feature>
<comment type="function">
    <text evidence="11">May be an inorganic phosphate cotransporter.</text>
</comment>
<dbReference type="GO" id="GO:0006814">
    <property type="term" value="P:sodium ion transport"/>
    <property type="evidence" value="ECO:0007669"/>
    <property type="project" value="UniProtKB-KW"/>
</dbReference>
<dbReference type="GO" id="GO:0016020">
    <property type="term" value="C:membrane"/>
    <property type="evidence" value="ECO:0007669"/>
    <property type="project" value="UniProtKB-SubCell"/>
</dbReference>
<dbReference type="OMA" id="WATFITH"/>
<feature type="transmembrane region" description="Helical" evidence="13">
    <location>
        <begin position="856"/>
        <end position="881"/>
    </location>
</feature>
<sequence length="958" mass="105433">MEKFKIQYCSKRCPLIGTRHIQCFLCFCCLSLAYALRVNLSVAIVAMTDKNATQSDYEEFEWNESVKSYLLSSFFWGYITTQIPGGHIAQKYGAKIILLIGVTLCSLLTLLTPVAAHIGGWKLLFAVRVIQGLLQGAVHPATHAMLAKWAPVEERGALGTFCYSGSQFGTVVTLAVSGYIADSSAGWPGIFYISGSMGFIWAICWYLFAASTPAEHKSISPEEKKMIENSLGQVDNTPKTVGPTPWVKIFTSPPFISLIIVHCTHMWGFWTLLTQIPNYMKNILGVDIKNSALLSSLPYAVMCVLSFCFIYLSKLLSKKENLSLAFSRKFFNSIGHWIPMISLAALGYVTEEHSTLAVVLLTLTVGISAATYLGFQVNHIDLSPNYAGTLMGITNGAANVMSALAPLAVGVVVDDVTNVIEWRMVFFIAAGFYFFGNLLFVLLGKTDVQSWNSPEDALAKRMSIIDPETPALITNGPRFGVRHIQCLLVFCGLAVAYALRVNLSVAIVAMTDRNATNPNFEEFDWDESIKSYLLSSFFWGYVITQVPGGYLSHKYGAKFTFFFGVLICSVLALLTPLFAEIGDWPLLLILRSVQGLCQGMIFPSTHTFLSKWAPAEERGRLVSYCYSGAQFGTVIMLSISGFIASSWMGWPSIFYVSGLAGLVWAVFWYFFCASTPAEHPTITVNERRYIETSGPGRRPSDAGRIEASELKTPWLKIFTSVPFLTLLIVHCANNWGFWTLLTEIPTYMKNILGMDIRSNGPLSALPYLAMTLLSYGFIFVADIINHNSVMPLFFSRKLFNTLGMWIPMMALIGLGYITTGDSTKLAIVLLTIAVGANAATYLGFQVNHIDLSPNFAGTLMGITNCAANIMSIIAPLTVGLIVTDETNPLQWRIVFYITAGFYFFGNLLFVIFGRTSPRAWNLPTSRTLSSTSSSPIHASNIEAAATVSETDQLLSNST</sequence>
<evidence type="ECO:0000313" key="16">
    <source>
        <dbReference type="Proteomes" id="UP000037069"/>
    </source>
</evidence>
<dbReference type="InterPro" id="IPR011701">
    <property type="entry name" value="MFS"/>
</dbReference>
<feature type="transmembrane region" description="Helical" evidence="13">
    <location>
        <begin position="333"/>
        <end position="350"/>
    </location>
</feature>
<dbReference type="InterPro" id="IPR020846">
    <property type="entry name" value="MFS_dom"/>
</dbReference>
<comment type="caution">
    <text evidence="15">The sequence shown here is derived from an EMBL/GenBank/DDBJ whole genome shotgun (WGS) entry which is preliminary data.</text>
</comment>
<feature type="transmembrane region" description="Helical" evidence="13">
    <location>
        <begin position="255"/>
        <end position="273"/>
    </location>
</feature>
<evidence type="ECO:0000256" key="11">
    <source>
        <dbReference type="ARBA" id="ARBA00054632"/>
    </source>
</evidence>
<dbReference type="EMBL" id="JRES01000264">
    <property type="protein sequence ID" value="KNC32869.1"/>
    <property type="molecule type" value="Genomic_DNA"/>
</dbReference>
<evidence type="ECO:0000256" key="10">
    <source>
        <dbReference type="ARBA" id="ARBA00023201"/>
    </source>
</evidence>
<keyword evidence="10" id="KW-0739">Sodium transport</keyword>
<evidence type="ECO:0000256" key="3">
    <source>
        <dbReference type="ARBA" id="ARBA00022448"/>
    </source>
</evidence>
<dbReference type="GO" id="GO:0015293">
    <property type="term" value="F:symporter activity"/>
    <property type="evidence" value="ECO:0007669"/>
    <property type="project" value="UniProtKB-KW"/>
</dbReference>
<organism evidence="15 16">
    <name type="scientific">Lucilia cuprina</name>
    <name type="common">Green bottle fly</name>
    <name type="synonym">Australian sheep blowfly</name>
    <dbReference type="NCBI Taxonomy" id="7375"/>
    <lineage>
        <taxon>Eukaryota</taxon>
        <taxon>Metazoa</taxon>
        <taxon>Ecdysozoa</taxon>
        <taxon>Arthropoda</taxon>
        <taxon>Hexapoda</taxon>
        <taxon>Insecta</taxon>
        <taxon>Pterygota</taxon>
        <taxon>Neoptera</taxon>
        <taxon>Endopterygota</taxon>
        <taxon>Diptera</taxon>
        <taxon>Brachycera</taxon>
        <taxon>Muscomorpha</taxon>
        <taxon>Oestroidea</taxon>
        <taxon>Calliphoridae</taxon>
        <taxon>Luciliinae</taxon>
        <taxon>Lucilia</taxon>
    </lineage>
</organism>
<evidence type="ECO:0000256" key="12">
    <source>
        <dbReference type="ARBA" id="ARBA00068450"/>
    </source>
</evidence>
<feature type="transmembrane region" description="Helical" evidence="13">
    <location>
        <begin position="559"/>
        <end position="578"/>
    </location>
</feature>
<evidence type="ECO:0000256" key="13">
    <source>
        <dbReference type="SAM" id="Phobius"/>
    </source>
</evidence>
<gene>
    <name evidence="15" type="ORF">FF38_01715</name>
</gene>
<evidence type="ECO:0000256" key="8">
    <source>
        <dbReference type="ARBA" id="ARBA00023065"/>
    </source>
</evidence>
<evidence type="ECO:0000256" key="2">
    <source>
        <dbReference type="ARBA" id="ARBA00008586"/>
    </source>
</evidence>
<feature type="transmembrane region" description="Helical" evidence="13">
    <location>
        <begin position="424"/>
        <end position="443"/>
    </location>
</feature>
<dbReference type="PROSITE" id="PS50850">
    <property type="entry name" value="MFS"/>
    <property type="match status" value="2"/>
</dbReference>
<evidence type="ECO:0000256" key="5">
    <source>
        <dbReference type="ARBA" id="ARBA00022847"/>
    </source>
</evidence>
<dbReference type="Proteomes" id="UP000037069">
    <property type="component" value="Unassembled WGS sequence"/>
</dbReference>
<protein>
    <recommendedName>
        <fullName evidence="12">Putative inorganic phosphate cotransporter</fullName>
    </recommendedName>
</protein>
<keyword evidence="4 13" id="KW-0812">Transmembrane</keyword>
<dbReference type="Gene3D" id="1.20.1250.20">
    <property type="entry name" value="MFS general substrate transporter like domains"/>
    <property type="match status" value="4"/>
</dbReference>
<keyword evidence="8" id="KW-0406">Ion transport</keyword>
<keyword evidence="16" id="KW-1185">Reference proteome</keyword>
<evidence type="ECO:0000259" key="14">
    <source>
        <dbReference type="PROSITE" id="PS50850"/>
    </source>
</evidence>
<keyword evidence="5" id="KW-0769">Symport</keyword>